<gene>
    <name evidence="3" type="ORF">AAFF_G00294940</name>
</gene>
<protein>
    <recommendedName>
        <fullName evidence="2">WAP domain-containing protein</fullName>
    </recommendedName>
</protein>
<feature type="signal peptide" evidence="1">
    <location>
        <begin position="1"/>
        <end position="23"/>
    </location>
</feature>
<dbReference type="EMBL" id="JAINUG010000417">
    <property type="protein sequence ID" value="KAJ8372080.1"/>
    <property type="molecule type" value="Genomic_DNA"/>
</dbReference>
<dbReference type="PRINTS" id="PR00003">
    <property type="entry name" value="4DISULPHCORE"/>
</dbReference>
<dbReference type="SUPFAM" id="SSF57256">
    <property type="entry name" value="Elafin-like"/>
    <property type="match status" value="2"/>
</dbReference>
<dbReference type="GO" id="GO:0019731">
    <property type="term" value="P:antibacterial humoral response"/>
    <property type="evidence" value="ECO:0007669"/>
    <property type="project" value="TreeGrafter"/>
</dbReference>
<dbReference type="InterPro" id="IPR008197">
    <property type="entry name" value="WAP_dom"/>
</dbReference>
<feature type="domain" description="WAP" evidence="2">
    <location>
        <begin position="27"/>
        <end position="72"/>
    </location>
</feature>
<keyword evidence="4" id="KW-1185">Reference proteome</keyword>
<dbReference type="SMART" id="SM00217">
    <property type="entry name" value="WAP"/>
    <property type="match status" value="2"/>
</dbReference>
<reference evidence="3" key="1">
    <citation type="journal article" date="2023" name="Science">
        <title>Genome structures resolve the early diversification of teleost fishes.</title>
        <authorList>
            <person name="Parey E."/>
            <person name="Louis A."/>
            <person name="Montfort J."/>
            <person name="Bouchez O."/>
            <person name="Roques C."/>
            <person name="Iampietro C."/>
            <person name="Lluch J."/>
            <person name="Castinel A."/>
            <person name="Donnadieu C."/>
            <person name="Desvignes T."/>
            <person name="Floi Bucao C."/>
            <person name="Jouanno E."/>
            <person name="Wen M."/>
            <person name="Mejri S."/>
            <person name="Dirks R."/>
            <person name="Jansen H."/>
            <person name="Henkel C."/>
            <person name="Chen W.J."/>
            <person name="Zahm M."/>
            <person name="Cabau C."/>
            <person name="Klopp C."/>
            <person name="Thompson A.W."/>
            <person name="Robinson-Rechavi M."/>
            <person name="Braasch I."/>
            <person name="Lecointre G."/>
            <person name="Bobe J."/>
            <person name="Postlethwait J.H."/>
            <person name="Berthelot C."/>
            <person name="Roest Crollius H."/>
            <person name="Guiguen Y."/>
        </authorList>
    </citation>
    <scope>NUCLEOTIDE SEQUENCE</scope>
    <source>
        <strain evidence="3">NC1722</strain>
    </source>
</reference>
<keyword evidence="1" id="KW-0732">Signal</keyword>
<dbReference type="GO" id="GO:0005615">
    <property type="term" value="C:extracellular space"/>
    <property type="evidence" value="ECO:0007669"/>
    <property type="project" value="TreeGrafter"/>
</dbReference>
<dbReference type="InterPro" id="IPR050514">
    <property type="entry name" value="WAP_four-disulfide_core"/>
</dbReference>
<evidence type="ECO:0000259" key="2">
    <source>
        <dbReference type="PROSITE" id="PS51390"/>
    </source>
</evidence>
<feature type="chain" id="PRO_5042096847" description="WAP domain-containing protein" evidence="1">
    <location>
        <begin position="24"/>
        <end position="130"/>
    </location>
</feature>
<dbReference type="InterPro" id="IPR036645">
    <property type="entry name" value="Elafin-like_sf"/>
</dbReference>
<dbReference type="AlphaFoldDB" id="A0AAD7W1F5"/>
<dbReference type="Pfam" id="PF00095">
    <property type="entry name" value="WAP"/>
    <property type="match status" value="2"/>
</dbReference>
<proteinExistence type="predicted"/>
<dbReference type="Proteomes" id="UP001221898">
    <property type="component" value="Unassembled WGS sequence"/>
</dbReference>
<comment type="caution">
    <text evidence="3">The sequence shown here is derived from an EMBL/GenBank/DDBJ whole genome shotgun (WGS) entry which is preliminary data.</text>
</comment>
<name>A0AAD7W1F5_9TELE</name>
<evidence type="ECO:0000256" key="1">
    <source>
        <dbReference type="SAM" id="SignalP"/>
    </source>
</evidence>
<dbReference type="GO" id="GO:0045087">
    <property type="term" value="P:innate immune response"/>
    <property type="evidence" value="ECO:0007669"/>
    <property type="project" value="TreeGrafter"/>
</dbReference>
<dbReference type="Gene3D" id="4.10.75.10">
    <property type="entry name" value="Elafin-like"/>
    <property type="match status" value="2"/>
</dbReference>
<dbReference type="PANTHER" id="PTHR19441:SF95">
    <property type="entry name" value="PERLWAPIN ISOFORM X1"/>
    <property type="match status" value="1"/>
</dbReference>
<evidence type="ECO:0000313" key="3">
    <source>
        <dbReference type="EMBL" id="KAJ8372080.1"/>
    </source>
</evidence>
<dbReference type="PROSITE" id="PS51390">
    <property type="entry name" value="WAP"/>
    <property type="match status" value="1"/>
</dbReference>
<dbReference type="GO" id="GO:0004867">
    <property type="term" value="F:serine-type endopeptidase inhibitor activity"/>
    <property type="evidence" value="ECO:0007669"/>
    <property type="project" value="TreeGrafter"/>
</dbReference>
<evidence type="ECO:0000313" key="4">
    <source>
        <dbReference type="Proteomes" id="UP001221898"/>
    </source>
</evidence>
<organism evidence="3 4">
    <name type="scientific">Aldrovandia affinis</name>
    <dbReference type="NCBI Taxonomy" id="143900"/>
    <lineage>
        <taxon>Eukaryota</taxon>
        <taxon>Metazoa</taxon>
        <taxon>Chordata</taxon>
        <taxon>Craniata</taxon>
        <taxon>Vertebrata</taxon>
        <taxon>Euteleostomi</taxon>
        <taxon>Actinopterygii</taxon>
        <taxon>Neopterygii</taxon>
        <taxon>Teleostei</taxon>
        <taxon>Notacanthiformes</taxon>
        <taxon>Halosauridae</taxon>
        <taxon>Aldrovandia</taxon>
    </lineage>
</organism>
<accession>A0AAD7W1F5</accession>
<sequence>MKALVCVCALVLLVLLDCTRATAANSTAPKGGHCPRRLDAVPSKRACACDEDCPGSEKCCVFACGAVCVPPAFSVGPRSGGVCPRRRRGSGMCAEFCTSDSDCPLQEKCCRRSAATTADTLGTPASRPTR</sequence>
<dbReference type="PANTHER" id="PTHR19441">
    <property type="entry name" value="WHEY ACDIC PROTEIN WAP"/>
    <property type="match status" value="1"/>
</dbReference>